<dbReference type="GeneTree" id="ENSGT00940000162291"/>
<keyword evidence="1 3" id="KW-0853">WD repeat</keyword>
<feature type="repeat" description="WD" evidence="3">
    <location>
        <begin position="233"/>
        <end position="269"/>
    </location>
</feature>
<organism evidence="5 6">
    <name type="scientific">Dicentrarchus labrax</name>
    <name type="common">European seabass</name>
    <name type="synonym">Morone labrax</name>
    <dbReference type="NCBI Taxonomy" id="13489"/>
    <lineage>
        <taxon>Eukaryota</taxon>
        <taxon>Metazoa</taxon>
        <taxon>Chordata</taxon>
        <taxon>Craniata</taxon>
        <taxon>Vertebrata</taxon>
        <taxon>Euteleostomi</taxon>
        <taxon>Actinopterygii</taxon>
        <taxon>Neopterygii</taxon>
        <taxon>Teleostei</taxon>
        <taxon>Neoteleostei</taxon>
        <taxon>Acanthomorphata</taxon>
        <taxon>Eupercaria</taxon>
        <taxon>Moronidae</taxon>
        <taxon>Dicentrarchus</taxon>
    </lineage>
</organism>
<dbReference type="InterPro" id="IPR015943">
    <property type="entry name" value="WD40/YVTN_repeat-like_dom_sf"/>
</dbReference>
<reference evidence="5" key="1">
    <citation type="submission" date="2025-08" db="UniProtKB">
        <authorList>
            <consortium name="Ensembl"/>
        </authorList>
    </citation>
    <scope>IDENTIFICATION</scope>
</reference>
<dbReference type="PROSITE" id="PS50294">
    <property type="entry name" value="WD_REPEATS_REGION"/>
    <property type="match status" value="5"/>
</dbReference>
<name>A0A8P4K7Y7_DICLA</name>
<feature type="region of interest" description="Disordered" evidence="4">
    <location>
        <begin position="1"/>
        <end position="51"/>
    </location>
</feature>
<reference evidence="5" key="2">
    <citation type="submission" date="2025-09" db="UniProtKB">
        <authorList>
            <consortium name="Ensembl"/>
        </authorList>
    </citation>
    <scope>IDENTIFICATION</scope>
</reference>
<dbReference type="InterPro" id="IPR001680">
    <property type="entry name" value="WD40_rpt"/>
</dbReference>
<dbReference type="CDD" id="cd00200">
    <property type="entry name" value="WD40"/>
    <property type="match status" value="1"/>
</dbReference>
<dbReference type="SUPFAM" id="SSF50978">
    <property type="entry name" value="WD40 repeat-like"/>
    <property type="match status" value="1"/>
</dbReference>
<dbReference type="InterPro" id="IPR036322">
    <property type="entry name" value="WD40_repeat_dom_sf"/>
</dbReference>
<proteinExistence type="predicted"/>
<evidence type="ECO:0000313" key="5">
    <source>
        <dbReference type="Ensembl" id="ENSDLAP00005068903.1"/>
    </source>
</evidence>
<feature type="repeat" description="WD" evidence="3">
    <location>
        <begin position="322"/>
        <end position="363"/>
    </location>
</feature>
<dbReference type="PANTHER" id="PTHR45048:SF1">
    <property type="entry name" value="WD REPEAT-CONTAINING PROTEIN 88"/>
    <property type="match status" value="1"/>
</dbReference>
<evidence type="ECO:0000256" key="2">
    <source>
        <dbReference type="ARBA" id="ARBA00022737"/>
    </source>
</evidence>
<evidence type="ECO:0000313" key="6">
    <source>
        <dbReference type="Proteomes" id="UP000694389"/>
    </source>
</evidence>
<feature type="repeat" description="WD" evidence="3">
    <location>
        <begin position="190"/>
        <end position="231"/>
    </location>
</feature>
<evidence type="ECO:0000256" key="1">
    <source>
        <dbReference type="ARBA" id="ARBA00022574"/>
    </source>
</evidence>
<accession>A0A8P4K7Y7</accession>
<keyword evidence="2" id="KW-0677">Repeat</keyword>
<dbReference type="PANTHER" id="PTHR45048">
    <property type="match status" value="1"/>
</dbReference>
<evidence type="ECO:0000256" key="4">
    <source>
        <dbReference type="SAM" id="MobiDB-lite"/>
    </source>
</evidence>
<dbReference type="PRINTS" id="PR00320">
    <property type="entry name" value="GPROTEINBRPT"/>
</dbReference>
<feature type="repeat" description="WD" evidence="3">
    <location>
        <begin position="280"/>
        <end position="315"/>
    </location>
</feature>
<dbReference type="AlphaFoldDB" id="A0A8P4K7Y7"/>
<dbReference type="InterPro" id="IPR020472">
    <property type="entry name" value="WD40_PAC1"/>
</dbReference>
<dbReference type="Ensembl" id="ENSDLAT00005074769.1">
    <property type="protein sequence ID" value="ENSDLAP00005068903.1"/>
    <property type="gene ID" value="ENSDLAG00005027487.1"/>
</dbReference>
<dbReference type="Gene3D" id="2.130.10.10">
    <property type="entry name" value="YVTN repeat-like/Quinoprotein amine dehydrogenase"/>
    <property type="match status" value="2"/>
</dbReference>
<feature type="compositionally biased region" description="Basic and acidic residues" evidence="4">
    <location>
        <begin position="20"/>
        <end position="37"/>
    </location>
</feature>
<evidence type="ECO:0000256" key="3">
    <source>
        <dbReference type="PROSITE-ProRule" id="PRU00221"/>
    </source>
</evidence>
<feature type="repeat" description="WD" evidence="3">
    <location>
        <begin position="62"/>
        <end position="103"/>
    </location>
</feature>
<dbReference type="Pfam" id="PF00400">
    <property type="entry name" value="WD40"/>
    <property type="match status" value="6"/>
</dbReference>
<keyword evidence="6" id="KW-1185">Reference proteome</keyword>
<dbReference type="Proteomes" id="UP000694389">
    <property type="component" value="Unassembled WGS sequence"/>
</dbReference>
<dbReference type="SMART" id="SM00320">
    <property type="entry name" value="WD40"/>
    <property type="match status" value="7"/>
</dbReference>
<dbReference type="PROSITE" id="PS00678">
    <property type="entry name" value="WD_REPEATS_1"/>
    <property type="match status" value="5"/>
</dbReference>
<sequence>MASKTLDPLSVEEPPTGGGEEERRGGGEEERRGGGEEERTEEEERGTGAEWNRLTKVPVKVLRGHSEAVTTAQLCFNDRLLLSCSSDHSAILWDVDSCSPLRVFDGVHSETVTECAVIPNSNRMVTVSWDKTMASSDLETGQTLWRWRRAGLLTSCSCSGDGRLLVCAADPQNAVYIIEASSGQTLHAVCDHHRSTITRCRFHPQSQSVATVSADRSIKLWDLLSQRTAASVDSNHGNVVSDCCFSDSGHFLCSASWDKSLKLWDLQAGGLRPHGGTALQSGHEGSVSSCCFSTDANLLASASYDRTVALWDTSSLCQTLVLKGHSDWVTDVSVSADRKLVASASKDATVRLWNVDDMEDRQEVTKKKRTEGTGTHILEVFSWIKIW</sequence>
<protein>
    <recommendedName>
        <fullName evidence="7">WD repeat-containing protein 88</fullName>
    </recommendedName>
</protein>
<dbReference type="InterPro" id="IPR019775">
    <property type="entry name" value="WD40_repeat_CS"/>
</dbReference>
<evidence type="ECO:0008006" key="7">
    <source>
        <dbReference type="Google" id="ProtNLM"/>
    </source>
</evidence>
<dbReference type="PROSITE" id="PS50082">
    <property type="entry name" value="WD_REPEATS_2"/>
    <property type="match status" value="5"/>
</dbReference>